<proteinExistence type="predicted"/>
<dbReference type="EMBL" id="FOKV01000001">
    <property type="protein sequence ID" value="SFB80950.1"/>
    <property type="molecule type" value="Genomic_DNA"/>
</dbReference>
<evidence type="ECO:0000313" key="2">
    <source>
        <dbReference type="EMBL" id="SFB80950.1"/>
    </source>
</evidence>
<dbReference type="PROSITE" id="PS51257">
    <property type="entry name" value="PROKAR_LIPOPROTEIN"/>
    <property type="match status" value="1"/>
</dbReference>
<accession>A0A1I1E7L6</accession>
<evidence type="ECO:0000256" key="1">
    <source>
        <dbReference type="SAM" id="SignalP"/>
    </source>
</evidence>
<keyword evidence="1" id="KW-0732">Signal</keyword>
<evidence type="ECO:0000313" key="3">
    <source>
        <dbReference type="Proteomes" id="UP000199438"/>
    </source>
</evidence>
<feature type="signal peptide" evidence="1">
    <location>
        <begin position="1"/>
        <end position="21"/>
    </location>
</feature>
<evidence type="ECO:0008006" key="4">
    <source>
        <dbReference type="Google" id="ProtNLM"/>
    </source>
</evidence>
<feature type="chain" id="PRO_5011435269" description="Lipocalin-like domain-containing protein" evidence="1">
    <location>
        <begin position="22"/>
        <end position="146"/>
    </location>
</feature>
<reference evidence="3" key="1">
    <citation type="submission" date="2016-10" db="EMBL/GenBank/DDBJ databases">
        <authorList>
            <person name="Varghese N."/>
            <person name="Submissions S."/>
        </authorList>
    </citation>
    <scope>NUCLEOTIDE SEQUENCE [LARGE SCALE GENOMIC DNA]</scope>
    <source>
        <strain evidence="3">DSM 24499</strain>
    </source>
</reference>
<dbReference type="RefSeq" id="WP_092540005.1">
    <property type="nucleotide sequence ID" value="NZ_FOKV01000001.1"/>
</dbReference>
<dbReference type="OrthoDB" id="5382295at2"/>
<protein>
    <recommendedName>
        <fullName evidence="4">Lipocalin-like domain-containing protein</fullName>
    </recommendedName>
</protein>
<dbReference type="Proteomes" id="UP000199438">
    <property type="component" value="Unassembled WGS sequence"/>
</dbReference>
<name>A0A1I1E7L6_9FLAO</name>
<sequence length="146" mass="17381">MKRFFLGICSLLFLFSCTNKAEDFDWLVGDWKRVNAEKEFKTFESWQKNKKEYAGFGYTMLENDTIFQEDLRLYKENDLWTLEVTGVNEDPTPFVLSELKPEYFIAENDTNEFPKKIIYKLENDTLKANVSTSEFDVDFEFVKIQE</sequence>
<keyword evidence="3" id="KW-1185">Reference proteome</keyword>
<dbReference type="AlphaFoldDB" id="A0A1I1E7L6"/>
<dbReference type="STRING" id="1334022.SAMN04487907_101730"/>
<gene>
    <name evidence="2" type="ORF">SAMN04487907_101730</name>
</gene>
<organism evidence="2 3">
    <name type="scientific">Zunongwangia mangrovi</name>
    <dbReference type="NCBI Taxonomy" id="1334022"/>
    <lineage>
        <taxon>Bacteria</taxon>
        <taxon>Pseudomonadati</taxon>
        <taxon>Bacteroidota</taxon>
        <taxon>Flavobacteriia</taxon>
        <taxon>Flavobacteriales</taxon>
        <taxon>Flavobacteriaceae</taxon>
        <taxon>Zunongwangia</taxon>
    </lineage>
</organism>